<feature type="transmembrane region" description="Helical" evidence="2">
    <location>
        <begin position="325"/>
        <end position="348"/>
    </location>
</feature>
<reference evidence="3 4" key="1">
    <citation type="submission" date="2023-05" db="EMBL/GenBank/DDBJ databases">
        <title>A 100% complete, gapless, phased diploid assembly of the Scenedesmus obliquus UTEX 3031 genome.</title>
        <authorList>
            <person name="Biondi T.C."/>
            <person name="Hanschen E.R."/>
            <person name="Kwon T."/>
            <person name="Eng W."/>
            <person name="Kruse C.P.S."/>
            <person name="Koehler S.I."/>
            <person name="Kunde Y."/>
            <person name="Gleasner C.D."/>
            <person name="You Mak K.T."/>
            <person name="Polle J."/>
            <person name="Hovde B.T."/>
            <person name="Starkenburg S.R."/>
        </authorList>
    </citation>
    <scope>NUCLEOTIDE SEQUENCE [LARGE SCALE GENOMIC DNA]</scope>
    <source>
        <strain evidence="3 4">DOE0152z</strain>
    </source>
</reference>
<feature type="transmembrane region" description="Helical" evidence="2">
    <location>
        <begin position="403"/>
        <end position="429"/>
    </location>
</feature>
<accession>A0ABY8TH03</accession>
<sequence>MLVCCLQAMFVYFACGWLTGDPFHMLIPPLRLGLLLVLVGFIPERFFELASLRYWPMAGQYIYLGWTAFMLALPLRLHLASSLAEWLLIASTALRVNSVYHGIPPASATSLQQLLASALFVLETAAAVLAAAEAAAGSACGPRPGAMPHYTSLAASMPVSVKVHTSHSNVGVLSPLLGSTLAAQLSPFSSAAAPLQLATACFPGCVQLLGNIIAVKAAAARPGAAAAAGVGGGSAGWCRLLAFNSSGVLLDETAQLQEALRVALPAQAAGLCHIALLPGLKPDTTTAPSSSNIEQLQQQYAGSEKFAAYQAAAAAAWLGGWSIRLVWSVVVVFLLHIGPSLAVAWLRLRTHLKLQRVRKQQQPTASPAATCSPQAQRNPKAGGTTEHTAAAVFGAAGFARQRLLALCVVSVSLLNLLCASGGVIAPIMIVRAWGLHSWAQDAAMTLVLVVKAWMYQVPFHWFVPLMATEVATHAYGSYVFDLQPRYWLAVRYLTGLAIAMAVAAAHNALARKQFCSHGSRRKAKVA</sequence>
<evidence type="ECO:0000256" key="1">
    <source>
        <dbReference type="SAM" id="MobiDB-lite"/>
    </source>
</evidence>
<keyword evidence="2" id="KW-0812">Transmembrane</keyword>
<keyword evidence="2" id="KW-0472">Membrane</keyword>
<feature type="region of interest" description="Disordered" evidence="1">
    <location>
        <begin position="359"/>
        <end position="382"/>
    </location>
</feature>
<dbReference type="Proteomes" id="UP001244341">
    <property type="component" value="Chromosome 1b"/>
</dbReference>
<keyword evidence="2" id="KW-1133">Transmembrane helix</keyword>
<proteinExistence type="predicted"/>
<feature type="compositionally biased region" description="Polar residues" evidence="1">
    <location>
        <begin position="360"/>
        <end position="377"/>
    </location>
</feature>
<feature type="transmembrane region" description="Helical" evidence="2">
    <location>
        <begin position="486"/>
        <end position="510"/>
    </location>
</feature>
<evidence type="ECO:0000313" key="3">
    <source>
        <dbReference type="EMBL" id="WIA08351.1"/>
    </source>
</evidence>
<protein>
    <submittedName>
        <fullName evidence="3">Uncharacterized protein</fullName>
    </submittedName>
</protein>
<dbReference type="EMBL" id="CP126208">
    <property type="protein sequence ID" value="WIA08351.1"/>
    <property type="molecule type" value="Genomic_DNA"/>
</dbReference>
<keyword evidence="4" id="KW-1185">Reference proteome</keyword>
<organism evidence="3 4">
    <name type="scientific">Tetradesmus obliquus</name>
    <name type="common">Green alga</name>
    <name type="synonym">Acutodesmus obliquus</name>
    <dbReference type="NCBI Taxonomy" id="3088"/>
    <lineage>
        <taxon>Eukaryota</taxon>
        <taxon>Viridiplantae</taxon>
        <taxon>Chlorophyta</taxon>
        <taxon>core chlorophytes</taxon>
        <taxon>Chlorophyceae</taxon>
        <taxon>CS clade</taxon>
        <taxon>Sphaeropleales</taxon>
        <taxon>Scenedesmaceae</taxon>
        <taxon>Tetradesmus</taxon>
    </lineage>
</organism>
<name>A0ABY8TH03_TETOB</name>
<gene>
    <name evidence="3" type="ORF">OEZ85_007791</name>
</gene>
<evidence type="ECO:0000256" key="2">
    <source>
        <dbReference type="SAM" id="Phobius"/>
    </source>
</evidence>
<evidence type="ECO:0000313" key="4">
    <source>
        <dbReference type="Proteomes" id="UP001244341"/>
    </source>
</evidence>